<name>A0A379FS76_PRORE</name>
<evidence type="ECO:0000313" key="2">
    <source>
        <dbReference type="Proteomes" id="UP000254208"/>
    </source>
</evidence>
<evidence type="ECO:0000313" key="1">
    <source>
        <dbReference type="EMBL" id="SUC31610.1"/>
    </source>
</evidence>
<proteinExistence type="predicted"/>
<accession>A0A379FS76</accession>
<sequence length="36" mass="4648">MNYNYIFNYDKKINNNYAVFIREVYKIKEIKYDKYE</sequence>
<reference evidence="1 2" key="1">
    <citation type="submission" date="2018-06" db="EMBL/GenBank/DDBJ databases">
        <authorList>
            <consortium name="Pathogen Informatics"/>
            <person name="Doyle S."/>
        </authorList>
    </citation>
    <scope>NUCLEOTIDE SEQUENCE [LARGE SCALE GENOMIC DNA]</scope>
    <source>
        <strain evidence="1 2">NCTC11801</strain>
    </source>
</reference>
<protein>
    <submittedName>
        <fullName evidence="1">Uncharacterized protein</fullName>
    </submittedName>
</protein>
<organism evidence="1 2">
    <name type="scientific">Providencia rettgeri</name>
    <dbReference type="NCBI Taxonomy" id="587"/>
    <lineage>
        <taxon>Bacteria</taxon>
        <taxon>Pseudomonadati</taxon>
        <taxon>Pseudomonadota</taxon>
        <taxon>Gammaproteobacteria</taxon>
        <taxon>Enterobacterales</taxon>
        <taxon>Morganellaceae</taxon>
        <taxon>Providencia</taxon>
    </lineage>
</organism>
<dbReference type="AlphaFoldDB" id="A0A379FS76"/>
<dbReference type="EMBL" id="UGTZ01000001">
    <property type="protein sequence ID" value="SUC31610.1"/>
    <property type="molecule type" value="Genomic_DNA"/>
</dbReference>
<dbReference type="Proteomes" id="UP000254208">
    <property type="component" value="Unassembled WGS sequence"/>
</dbReference>
<gene>
    <name evidence="1" type="ORF">NCTC11801_02562</name>
</gene>